<dbReference type="OrthoDB" id="9977471at2759"/>
<dbReference type="SUPFAM" id="SSF63829">
    <property type="entry name" value="Calcium-dependent phosphotriesterase"/>
    <property type="match status" value="1"/>
</dbReference>
<evidence type="ECO:0000313" key="5">
    <source>
        <dbReference type="EMBL" id="OWF40019.1"/>
    </source>
</evidence>
<organism evidence="5 6">
    <name type="scientific">Mizuhopecten yessoensis</name>
    <name type="common">Japanese scallop</name>
    <name type="synonym">Patinopecten yessoensis</name>
    <dbReference type="NCBI Taxonomy" id="6573"/>
    <lineage>
        <taxon>Eukaryota</taxon>
        <taxon>Metazoa</taxon>
        <taxon>Spiralia</taxon>
        <taxon>Lophotrochozoa</taxon>
        <taxon>Mollusca</taxon>
        <taxon>Bivalvia</taxon>
        <taxon>Autobranchia</taxon>
        <taxon>Pteriomorphia</taxon>
        <taxon>Pectinida</taxon>
        <taxon>Pectinoidea</taxon>
        <taxon>Pectinidae</taxon>
        <taxon>Mizuhopecten</taxon>
    </lineage>
</organism>
<keyword evidence="6" id="KW-1185">Reference proteome</keyword>
<dbReference type="Proteomes" id="UP000242188">
    <property type="component" value="Unassembled WGS sequence"/>
</dbReference>
<feature type="signal peptide" evidence="4">
    <location>
        <begin position="1"/>
        <end position="23"/>
    </location>
</feature>
<accession>A0A210PU39</accession>
<keyword evidence="4" id="KW-0732">Signal</keyword>
<comment type="similarity">
    <text evidence="2">Belongs to the major royal jelly protein family.</text>
</comment>
<protein>
    <submittedName>
        <fullName evidence="5">Protein yellow</fullName>
    </submittedName>
</protein>
<dbReference type="Pfam" id="PF03022">
    <property type="entry name" value="MRJP"/>
    <property type="match status" value="1"/>
</dbReference>
<reference evidence="5 6" key="1">
    <citation type="journal article" date="2017" name="Nat. Ecol. Evol.">
        <title>Scallop genome provides insights into evolution of bilaterian karyotype and development.</title>
        <authorList>
            <person name="Wang S."/>
            <person name="Zhang J."/>
            <person name="Jiao W."/>
            <person name="Li J."/>
            <person name="Xun X."/>
            <person name="Sun Y."/>
            <person name="Guo X."/>
            <person name="Huan P."/>
            <person name="Dong B."/>
            <person name="Zhang L."/>
            <person name="Hu X."/>
            <person name="Sun X."/>
            <person name="Wang J."/>
            <person name="Zhao C."/>
            <person name="Wang Y."/>
            <person name="Wang D."/>
            <person name="Huang X."/>
            <person name="Wang R."/>
            <person name="Lv J."/>
            <person name="Li Y."/>
            <person name="Zhang Z."/>
            <person name="Liu B."/>
            <person name="Lu W."/>
            <person name="Hui Y."/>
            <person name="Liang J."/>
            <person name="Zhou Z."/>
            <person name="Hou R."/>
            <person name="Li X."/>
            <person name="Liu Y."/>
            <person name="Li H."/>
            <person name="Ning X."/>
            <person name="Lin Y."/>
            <person name="Zhao L."/>
            <person name="Xing Q."/>
            <person name="Dou J."/>
            <person name="Li Y."/>
            <person name="Mao J."/>
            <person name="Guo H."/>
            <person name="Dou H."/>
            <person name="Li T."/>
            <person name="Mu C."/>
            <person name="Jiang W."/>
            <person name="Fu Q."/>
            <person name="Fu X."/>
            <person name="Miao Y."/>
            <person name="Liu J."/>
            <person name="Yu Q."/>
            <person name="Li R."/>
            <person name="Liao H."/>
            <person name="Li X."/>
            <person name="Kong Y."/>
            <person name="Jiang Z."/>
            <person name="Chourrout D."/>
            <person name="Li R."/>
            <person name="Bao Z."/>
        </authorList>
    </citation>
    <scope>NUCLEOTIDE SEQUENCE [LARGE SCALE GENOMIC DNA]</scope>
    <source>
        <strain evidence="5 6">PY_sf001</strain>
    </source>
</reference>
<dbReference type="InterPro" id="IPR017996">
    <property type="entry name" value="MRJP/yellow-related"/>
</dbReference>
<evidence type="ECO:0000256" key="2">
    <source>
        <dbReference type="ARBA" id="ARBA00009127"/>
    </source>
</evidence>
<evidence type="ECO:0000313" key="6">
    <source>
        <dbReference type="Proteomes" id="UP000242188"/>
    </source>
</evidence>
<dbReference type="PANTHER" id="PTHR10009:SF18">
    <property type="entry name" value="PROTEIN YELLOW-LIKE PROTEIN"/>
    <property type="match status" value="1"/>
</dbReference>
<dbReference type="AlphaFoldDB" id="A0A210PU39"/>
<keyword evidence="3" id="KW-0964">Secreted</keyword>
<evidence type="ECO:0000256" key="1">
    <source>
        <dbReference type="ARBA" id="ARBA00004613"/>
    </source>
</evidence>
<proteinExistence type="inferred from homology"/>
<gene>
    <name evidence="5" type="ORF">KP79_PYT19708</name>
</gene>
<dbReference type="InterPro" id="IPR011042">
    <property type="entry name" value="6-blade_b-propeller_TolB-like"/>
</dbReference>
<evidence type="ECO:0000256" key="3">
    <source>
        <dbReference type="ARBA" id="ARBA00022525"/>
    </source>
</evidence>
<comment type="caution">
    <text evidence="5">The sequence shown here is derived from an EMBL/GenBank/DDBJ whole genome shotgun (WGS) entry which is preliminary data.</text>
</comment>
<feature type="chain" id="PRO_5013120756" evidence="4">
    <location>
        <begin position="24"/>
        <end position="450"/>
    </location>
</feature>
<evidence type="ECO:0000256" key="4">
    <source>
        <dbReference type="SAM" id="SignalP"/>
    </source>
</evidence>
<name>A0A210PU39_MIZYE</name>
<dbReference type="EMBL" id="NEDP02005493">
    <property type="protein sequence ID" value="OWF40019.1"/>
    <property type="molecule type" value="Genomic_DNA"/>
</dbReference>
<dbReference type="Gene3D" id="2.120.10.30">
    <property type="entry name" value="TolB, C-terminal domain"/>
    <property type="match status" value="1"/>
</dbReference>
<sequence length="450" mass="50689">MSAERIKVFYACIFFTCLVFVHGNTNGDTQPTLVYKWVKLEFVWPNDTMKQQYIAEEDYIPENNAINGIKVYNKTVYLTIPRLKKGIPATLNVVINTGSDSPVLRPYPSWYMHRKHDCDALYLVQSMEIDPNTGYMWILDTGLVTVGPVDVAPIDRCPPKLVIYDINNDEEIHRYIFDKTKVGVGMFYLNDIVLDYGADGTARFAYISDTLGRKLVVYDRKLDKAYVFVHASMQPNPDYATVTISNSSTTVTPLGINGIAISSDFRYVYFSSVAGLSLYQVSTAVLRDSFATDDDFSRYVRKVGDKVTQGDGMFYGKGHNLYFSTLGRNAVYKWPILSDMDTQGKDSSNVEMMTQTIVSEDARMEWVDSLAIDEEGDLWFTSNNLHTFFGNSTEDGSWNFYVWRMFVDDSSYLNITGLTLIAPTQGSADLTSSVVCLLVGVASCFISAFM</sequence>
<comment type="subcellular location">
    <subcellularLocation>
        <location evidence="1">Secreted</location>
    </subcellularLocation>
</comment>
<dbReference type="PANTHER" id="PTHR10009">
    <property type="entry name" value="PROTEIN YELLOW-RELATED"/>
    <property type="match status" value="1"/>
</dbReference>
<dbReference type="GO" id="GO:0005576">
    <property type="term" value="C:extracellular region"/>
    <property type="evidence" value="ECO:0007669"/>
    <property type="project" value="UniProtKB-SubCell"/>
</dbReference>